<sequence>MQAIDEHRFFERDERRGVSFVLALAVHLLLVVFLFVSVQWRTQRVESVDVELWGGPPPAQERVVVQQTKPQPKVKEPEPEPEPVRKPDIVQEKAKPKPKEKPQPQPASPVKAEKKPEKKKPAEQGMEGLLDLANLSKARDARPNGRPGGTGTNPKAVTNNAGAGAGGGGRPGDNYLGQVVRLIKSNTVYAGNKQTDSRAQVKVFLLPDGTVREAQVVKKSGDPAYAEAARRAVITTQKFPPLPGGKSFSSMREWTLTFCAREDIRECKL</sequence>
<dbReference type="EMBL" id="FOVE01000010">
    <property type="protein sequence ID" value="SFN49606.1"/>
    <property type="molecule type" value="Genomic_DNA"/>
</dbReference>
<evidence type="ECO:0000256" key="2">
    <source>
        <dbReference type="ARBA" id="ARBA00022692"/>
    </source>
</evidence>
<evidence type="ECO:0000313" key="7">
    <source>
        <dbReference type="EMBL" id="SFN49606.1"/>
    </source>
</evidence>
<dbReference type="OrthoDB" id="5298892at2"/>
<dbReference type="AlphaFoldDB" id="A0A1I4ZH62"/>
<dbReference type="GO" id="GO:0031992">
    <property type="term" value="F:energy transducer activity"/>
    <property type="evidence" value="ECO:0007669"/>
    <property type="project" value="TreeGrafter"/>
</dbReference>
<evidence type="ECO:0000256" key="3">
    <source>
        <dbReference type="ARBA" id="ARBA00022989"/>
    </source>
</evidence>
<dbReference type="GO" id="GO:0098797">
    <property type="term" value="C:plasma membrane protein complex"/>
    <property type="evidence" value="ECO:0007669"/>
    <property type="project" value="TreeGrafter"/>
</dbReference>
<keyword evidence="2 6" id="KW-0812">Transmembrane</keyword>
<name>A0A1I4ZH62_9NEIS</name>
<dbReference type="STRING" id="83765.SAMN05660284_01636"/>
<dbReference type="Pfam" id="PF13103">
    <property type="entry name" value="TonB_2"/>
    <property type="match status" value="1"/>
</dbReference>
<feature type="compositionally biased region" description="Basic and acidic residues" evidence="5">
    <location>
        <begin position="73"/>
        <end position="102"/>
    </location>
</feature>
<evidence type="ECO:0000256" key="5">
    <source>
        <dbReference type="SAM" id="MobiDB-lite"/>
    </source>
</evidence>
<evidence type="ECO:0000313" key="8">
    <source>
        <dbReference type="Proteomes" id="UP000242869"/>
    </source>
</evidence>
<evidence type="ECO:0000256" key="1">
    <source>
        <dbReference type="ARBA" id="ARBA00004167"/>
    </source>
</evidence>
<evidence type="ECO:0000256" key="6">
    <source>
        <dbReference type="SAM" id="Phobius"/>
    </source>
</evidence>
<keyword evidence="3 6" id="KW-1133">Transmembrane helix</keyword>
<dbReference type="Proteomes" id="UP000242869">
    <property type="component" value="Unassembled WGS sequence"/>
</dbReference>
<keyword evidence="4 6" id="KW-0472">Membrane</keyword>
<dbReference type="InterPro" id="IPR051045">
    <property type="entry name" value="TonB-dependent_transducer"/>
</dbReference>
<feature type="compositionally biased region" description="Basic and acidic residues" evidence="5">
    <location>
        <begin position="111"/>
        <end position="122"/>
    </location>
</feature>
<dbReference type="Gene3D" id="3.30.1150.10">
    <property type="match status" value="1"/>
</dbReference>
<dbReference type="NCBIfam" id="TIGR01352">
    <property type="entry name" value="tonB_Cterm"/>
    <property type="match status" value="1"/>
</dbReference>
<gene>
    <name evidence="7" type="ORF">SAMN05660284_01636</name>
</gene>
<feature type="transmembrane region" description="Helical" evidence="6">
    <location>
        <begin position="20"/>
        <end position="40"/>
    </location>
</feature>
<dbReference type="SUPFAM" id="SSF74653">
    <property type="entry name" value="TolA/TonB C-terminal domain"/>
    <property type="match status" value="1"/>
</dbReference>
<dbReference type="RefSeq" id="WP_091194271.1">
    <property type="nucleotide sequence ID" value="NZ_FOVE01000010.1"/>
</dbReference>
<feature type="region of interest" description="Disordered" evidence="5">
    <location>
        <begin position="139"/>
        <end position="171"/>
    </location>
</feature>
<reference evidence="8" key="1">
    <citation type="submission" date="2016-10" db="EMBL/GenBank/DDBJ databases">
        <authorList>
            <person name="Varghese N."/>
            <person name="Submissions S."/>
        </authorList>
    </citation>
    <scope>NUCLEOTIDE SEQUENCE [LARGE SCALE GENOMIC DNA]</scope>
    <source>
        <strain evidence="8">DSM 6150</strain>
    </source>
</reference>
<proteinExistence type="predicted"/>
<dbReference type="PANTHER" id="PTHR33446">
    <property type="entry name" value="PROTEIN TONB-RELATED"/>
    <property type="match status" value="1"/>
</dbReference>
<organism evidence="7 8">
    <name type="scientific">Formivibrio citricus</name>
    <dbReference type="NCBI Taxonomy" id="83765"/>
    <lineage>
        <taxon>Bacteria</taxon>
        <taxon>Pseudomonadati</taxon>
        <taxon>Pseudomonadota</taxon>
        <taxon>Betaproteobacteria</taxon>
        <taxon>Neisseriales</taxon>
        <taxon>Chitinibacteraceae</taxon>
        <taxon>Formivibrio</taxon>
    </lineage>
</organism>
<comment type="subcellular location">
    <subcellularLocation>
        <location evidence="1">Membrane</location>
        <topology evidence="1">Single-pass membrane protein</topology>
    </subcellularLocation>
</comment>
<protein>
    <submittedName>
        <fullName evidence="7">TonB C terminal</fullName>
    </submittedName>
</protein>
<accession>A0A1I4ZH62</accession>
<evidence type="ECO:0000256" key="4">
    <source>
        <dbReference type="ARBA" id="ARBA00023136"/>
    </source>
</evidence>
<dbReference type="PANTHER" id="PTHR33446:SF2">
    <property type="entry name" value="PROTEIN TONB"/>
    <property type="match status" value="1"/>
</dbReference>
<feature type="region of interest" description="Disordered" evidence="5">
    <location>
        <begin position="52"/>
        <end position="124"/>
    </location>
</feature>
<dbReference type="InterPro" id="IPR006260">
    <property type="entry name" value="TonB/TolA_C"/>
</dbReference>
<keyword evidence="8" id="KW-1185">Reference proteome</keyword>